<evidence type="ECO:0000313" key="3">
    <source>
        <dbReference type="Proteomes" id="UP000055060"/>
    </source>
</evidence>
<dbReference type="STRING" id="360412.LARV_01467"/>
<proteinExistence type="predicted"/>
<dbReference type="EMBL" id="DF967972">
    <property type="protein sequence ID" value="GAP13712.1"/>
    <property type="molecule type" value="Genomic_DNA"/>
</dbReference>
<gene>
    <name evidence="2" type="ORF">LARV_01467</name>
</gene>
<name>A0A0S7BFD1_9CHLR</name>
<sequence>MWKTIPLSLIVLAFLLSACGAAQPAPTATALPPTATLTATPEPSDTLTLTPTITLTPSITPTPTITLTPSITPSPTFDFPDVVVNQTAHCRYGPSKAYLHAADLYAGDKGVVWGRFLYSNWLQIKFEKLAYACWVAPSVIDVTGDITTILYTTPDLMKVGSNQYGPPRGVQASRNGNQVTITWSRMVMTEDKDRGYFIEAWVCQNGAYLWWTVSFPDQYTTTYTVQDDSGCSQPSKGEIRTVEKHGFSEPVAIPWP</sequence>
<accession>A0A0S7BFD1</accession>
<dbReference type="InterPro" id="IPR036116">
    <property type="entry name" value="FN3_sf"/>
</dbReference>
<evidence type="ECO:0000313" key="2">
    <source>
        <dbReference type="EMBL" id="GAP13712.1"/>
    </source>
</evidence>
<dbReference type="Gene3D" id="2.60.40.10">
    <property type="entry name" value="Immunoglobulins"/>
    <property type="match status" value="1"/>
</dbReference>
<evidence type="ECO:0000256" key="1">
    <source>
        <dbReference type="SAM" id="SignalP"/>
    </source>
</evidence>
<dbReference type="OrthoDB" id="160907at2"/>
<keyword evidence="1" id="KW-0732">Signal</keyword>
<feature type="chain" id="PRO_5006632912" evidence="1">
    <location>
        <begin position="25"/>
        <end position="256"/>
    </location>
</feature>
<organism evidence="2">
    <name type="scientific">Longilinea arvoryzae</name>
    <dbReference type="NCBI Taxonomy" id="360412"/>
    <lineage>
        <taxon>Bacteria</taxon>
        <taxon>Bacillati</taxon>
        <taxon>Chloroflexota</taxon>
        <taxon>Anaerolineae</taxon>
        <taxon>Anaerolineales</taxon>
        <taxon>Anaerolineaceae</taxon>
        <taxon>Longilinea</taxon>
    </lineage>
</organism>
<dbReference type="Proteomes" id="UP000055060">
    <property type="component" value="Unassembled WGS sequence"/>
</dbReference>
<dbReference type="SUPFAM" id="SSF49265">
    <property type="entry name" value="Fibronectin type III"/>
    <property type="match status" value="1"/>
</dbReference>
<keyword evidence="3" id="KW-1185">Reference proteome</keyword>
<dbReference type="PROSITE" id="PS51257">
    <property type="entry name" value="PROKAR_LIPOPROTEIN"/>
    <property type="match status" value="1"/>
</dbReference>
<reference evidence="2" key="1">
    <citation type="submission" date="2015-07" db="EMBL/GenBank/DDBJ databases">
        <title>Draft Genome Sequences of Anaerolinea thermolimosa IMO-1, Bellilinea caldifistulae GOMI-1, Leptolinea tardivitalis YMTK-2, Levilinea saccharolytica KIBI-1,Longilinea arvoryzae KOME-1, Previously Described as Members of the Anaerolineaceae (Chloroflexi).</title>
        <authorList>
            <person name="Sekiguchi Y."/>
            <person name="Ohashi A."/>
            <person name="Matsuura N."/>
            <person name="Tourlousse M.D."/>
        </authorList>
    </citation>
    <scope>NUCLEOTIDE SEQUENCE [LARGE SCALE GENOMIC DNA]</scope>
    <source>
        <strain evidence="2">KOME-1</strain>
    </source>
</reference>
<dbReference type="InterPro" id="IPR013783">
    <property type="entry name" value="Ig-like_fold"/>
</dbReference>
<dbReference type="RefSeq" id="WP_075073032.1">
    <property type="nucleotide sequence ID" value="NZ_DF967972.1"/>
</dbReference>
<dbReference type="AlphaFoldDB" id="A0A0S7BFD1"/>
<protein>
    <submittedName>
        <fullName evidence="2">Uncharacterized protein</fullName>
    </submittedName>
</protein>
<feature type="signal peptide" evidence="1">
    <location>
        <begin position="1"/>
        <end position="24"/>
    </location>
</feature>